<name>A0A4D6HCY4_9EURY</name>
<keyword evidence="1" id="KW-0175">Coiled coil</keyword>
<reference evidence="2 3" key="1">
    <citation type="journal article" date="2019" name="Nat. Commun.">
        <title>A new type of DNA phosphorothioation-based antiviral system in archaea.</title>
        <authorList>
            <person name="Xiong L."/>
            <person name="Liu S."/>
            <person name="Chen S."/>
            <person name="Xiao Y."/>
            <person name="Zhu B."/>
            <person name="Gao Y."/>
            <person name="Zhang Y."/>
            <person name="Chen B."/>
            <person name="Luo J."/>
            <person name="Deng Z."/>
            <person name="Chen X."/>
            <person name="Wang L."/>
            <person name="Chen S."/>
        </authorList>
    </citation>
    <scope>NUCLEOTIDE SEQUENCE [LARGE SCALE GENOMIC DNA]</scope>
    <source>
        <strain evidence="2 3">CBA1105</strain>
    </source>
</reference>
<feature type="coiled-coil region" evidence="1">
    <location>
        <begin position="362"/>
        <end position="400"/>
    </location>
</feature>
<gene>
    <name evidence="2" type="ORF">DV733_09280</name>
</gene>
<evidence type="ECO:0000313" key="2">
    <source>
        <dbReference type="EMBL" id="QCC51421.1"/>
    </source>
</evidence>
<dbReference type="STRING" id="1457250.GCA_000755225_01046"/>
<keyword evidence="3" id="KW-1185">Reference proteome</keyword>
<evidence type="ECO:0000256" key="1">
    <source>
        <dbReference type="SAM" id="Coils"/>
    </source>
</evidence>
<evidence type="ECO:0000313" key="3">
    <source>
        <dbReference type="Proteomes" id="UP000296706"/>
    </source>
</evidence>
<protein>
    <submittedName>
        <fullName evidence="2">Uncharacterized protein</fullName>
    </submittedName>
</protein>
<dbReference type="AlphaFoldDB" id="A0A4D6HCY4"/>
<dbReference type="EMBL" id="CP031310">
    <property type="protein sequence ID" value="QCC51421.1"/>
    <property type="molecule type" value="Genomic_DNA"/>
</dbReference>
<organism evidence="2 3">
    <name type="scientific">Halapricum salinum</name>
    <dbReference type="NCBI Taxonomy" id="1457250"/>
    <lineage>
        <taxon>Archaea</taxon>
        <taxon>Methanobacteriati</taxon>
        <taxon>Methanobacteriota</taxon>
        <taxon>Stenosarchaea group</taxon>
        <taxon>Halobacteria</taxon>
        <taxon>Halobacteriales</taxon>
        <taxon>Haloarculaceae</taxon>
        <taxon>Halapricum</taxon>
    </lineage>
</organism>
<proteinExistence type="predicted"/>
<feature type="coiled-coil region" evidence="1">
    <location>
        <begin position="68"/>
        <end position="95"/>
    </location>
</feature>
<dbReference type="KEGG" id="hsn:DV733_09280"/>
<dbReference type="Proteomes" id="UP000296706">
    <property type="component" value="Chromosome"/>
</dbReference>
<accession>A0A4D6HCY4</accession>
<sequence>MSSQTQPTVSVQEDRVVIENAEIEDSEVVDHFTDIDPDERGEALKRALRVGVVTLELAETSGEEEYVERRFEELRRDLETEIDRIEDQVEEKFGDNGHVPQTLETHFGDDGKLREHIEDAFGEDGVFVERLDKELGEDGERIRKALDPDNEGSPTYRLEQRLKDEIESIKEQVIEEEKESEMRSQTYFKGGDFEDSLHQILEEIVRQTPNNVEFTGDTPGEIGRDVGDFVITLADTGQNIVVEAKTESYSLQDIKDEMEEAMQNRDAAYGLFVTDTLANLPRTKTGWFHEFPEQNTVVVAMSETDDQDLEPGYLRIAFNWARMRSVQAYAEFDSDFDPEELRSELSEIEEDISQFKTIRGQCTEIRKSRERIEETLDNIEQSIKNRLAEIEAQLTKADNQ</sequence>